<proteinExistence type="predicted"/>
<dbReference type="Proteomes" id="UP000011744">
    <property type="component" value="Unassembled WGS sequence"/>
</dbReference>
<keyword evidence="2" id="KW-1185">Reference proteome</keyword>
<sequence>MSESDEESIAIRCECIAITPVSGCGRLLALADVVIEIAGIEIIINSVRVEADSNGTAVRLPVDRQKRPLVVLPDEVRNALGDTVLAAGIEAGILKERSVQAASVAG</sequence>
<accession>M2ZWY1</accession>
<organism evidence="1 2">
    <name type="scientific">Paramagnetospirillum caucaseum</name>
    <dbReference type="NCBI Taxonomy" id="1244869"/>
    <lineage>
        <taxon>Bacteria</taxon>
        <taxon>Pseudomonadati</taxon>
        <taxon>Pseudomonadota</taxon>
        <taxon>Alphaproteobacteria</taxon>
        <taxon>Rhodospirillales</taxon>
        <taxon>Magnetospirillaceae</taxon>
        <taxon>Paramagnetospirillum</taxon>
    </lineage>
</organism>
<name>M2ZWY1_9PROT</name>
<evidence type="ECO:0000313" key="2">
    <source>
        <dbReference type="Proteomes" id="UP000011744"/>
    </source>
</evidence>
<dbReference type="EMBL" id="AONQ01000001">
    <property type="protein sequence ID" value="EME71927.1"/>
    <property type="molecule type" value="Genomic_DNA"/>
</dbReference>
<dbReference type="GO" id="GO:0030435">
    <property type="term" value="P:sporulation resulting in formation of a cellular spore"/>
    <property type="evidence" value="ECO:0007669"/>
    <property type="project" value="InterPro"/>
</dbReference>
<dbReference type="STRING" id="1244869.H261_00070"/>
<dbReference type="InterPro" id="IPR036751">
    <property type="entry name" value="SpoVG_sf"/>
</dbReference>
<reference evidence="1 2" key="1">
    <citation type="journal article" date="2014" name="Genome Announc.">
        <title>Draft Genome Sequence of Magnetospirillum sp. Strain SO-1, a Freshwater Magnetotactic Bacterium Isolated from the Ol'khovka River, Russia.</title>
        <authorList>
            <person name="Grouzdev D.S."/>
            <person name="Dziuba M.V."/>
            <person name="Sukhacheva M.S."/>
            <person name="Mardanov A.V."/>
            <person name="Beletskiy A.V."/>
            <person name="Kuznetsov B.B."/>
            <person name="Skryabin K.G."/>
        </authorList>
    </citation>
    <scope>NUCLEOTIDE SEQUENCE [LARGE SCALE GENOMIC DNA]</scope>
    <source>
        <strain evidence="1 2">SO-1</strain>
    </source>
</reference>
<comment type="caution">
    <text evidence="1">The sequence shown here is derived from an EMBL/GenBank/DDBJ whole genome shotgun (WGS) entry which is preliminary data.</text>
</comment>
<evidence type="ECO:0000313" key="1">
    <source>
        <dbReference type="EMBL" id="EME71927.1"/>
    </source>
</evidence>
<dbReference type="SUPFAM" id="SSF160537">
    <property type="entry name" value="SpoVG-like"/>
    <property type="match status" value="1"/>
</dbReference>
<dbReference type="RefSeq" id="WP_008612953.1">
    <property type="nucleotide sequence ID" value="NZ_AONQ01000001.1"/>
</dbReference>
<protein>
    <submittedName>
        <fullName evidence="1">Uncharacterized protein</fullName>
    </submittedName>
</protein>
<gene>
    <name evidence="1" type="ORF">H261_00070</name>
</gene>
<dbReference type="AlphaFoldDB" id="M2ZWY1"/>
<dbReference type="eggNOG" id="COG2088">
    <property type="taxonomic scope" value="Bacteria"/>
</dbReference>
<dbReference type="OrthoDB" id="7352930at2"/>